<keyword evidence="2" id="KW-1277">Toxin-antitoxin system</keyword>
<dbReference type="InterPro" id="IPR051803">
    <property type="entry name" value="TA_system_RelE-like_toxin"/>
</dbReference>
<proteinExistence type="inferred from homology"/>
<dbReference type="OrthoDB" id="122484at2"/>
<accession>A0A1H6BGE2</accession>
<gene>
    <name evidence="3" type="ORF">SAMN05421819_3663</name>
</gene>
<keyword evidence="4" id="KW-1185">Reference proteome</keyword>
<sequence>MRIEFSESIETDLEAIAEYIARDNPRRAVTFLQDIRAELQRIGDGPLRYQLRPELGDDARLGVVGRYVILFRVAQDVVYVERIVQGNRQLTNLFQ</sequence>
<evidence type="ECO:0000313" key="3">
    <source>
        <dbReference type="EMBL" id="SEG59417.1"/>
    </source>
</evidence>
<dbReference type="Proteomes" id="UP000236728">
    <property type="component" value="Unassembled WGS sequence"/>
</dbReference>
<evidence type="ECO:0000256" key="1">
    <source>
        <dbReference type="ARBA" id="ARBA00006226"/>
    </source>
</evidence>
<dbReference type="InterPro" id="IPR007712">
    <property type="entry name" value="RelE/ParE_toxin"/>
</dbReference>
<dbReference type="AlphaFoldDB" id="A0A1H6BGE2"/>
<evidence type="ECO:0000256" key="2">
    <source>
        <dbReference type="ARBA" id="ARBA00022649"/>
    </source>
</evidence>
<dbReference type="Gene3D" id="3.30.2310.20">
    <property type="entry name" value="RelE-like"/>
    <property type="match status" value="1"/>
</dbReference>
<protein>
    <submittedName>
        <fullName evidence="3">Plasmid stabilization system protein ParE</fullName>
    </submittedName>
</protein>
<dbReference type="RefSeq" id="WP_103934541.1">
    <property type="nucleotide sequence ID" value="NZ_FNVA01000007.1"/>
</dbReference>
<name>A0A1H6BGE2_9BACT</name>
<organism evidence="3 4">
    <name type="scientific">Bryocella elongata</name>
    <dbReference type="NCBI Taxonomy" id="863522"/>
    <lineage>
        <taxon>Bacteria</taxon>
        <taxon>Pseudomonadati</taxon>
        <taxon>Acidobacteriota</taxon>
        <taxon>Terriglobia</taxon>
        <taxon>Terriglobales</taxon>
        <taxon>Acidobacteriaceae</taxon>
        <taxon>Bryocella</taxon>
    </lineage>
</organism>
<dbReference type="InterPro" id="IPR035093">
    <property type="entry name" value="RelE/ParE_toxin_dom_sf"/>
</dbReference>
<dbReference type="EMBL" id="FNVA01000007">
    <property type="protein sequence ID" value="SEG59417.1"/>
    <property type="molecule type" value="Genomic_DNA"/>
</dbReference>
<comment type="similarity">
    <text evidence="1">Belongs to the RelE toxin family.</text>
</comment>
<dbReference type="Pfam" id="PF05016">
    <property type="entry name" value="ParE_toxin"/>
    <property type="match status" value="1"/>
</dbReference>
<evidence type="ECO:0000313" key="4">
    <source>
        <dbReference type="Proteomes" id="UP000236728"/>
    </source>
</evidence>
<dbReference type="PANTHER" id="PTHR33755">
    <property type="entry name" value="TOXIN PARE1-RELATED"/>
    <property type="match status" value="1"/>
</dbReference>
<reference evidence="3 4" key="1">
    <citation type="submission" date="2016-10" db="EMBL/GenBank/DDBJ databases">
        <authorList>
            <person name="de Groot N.N."/>
        </authorList>
    </citation>
    <scope>NUCLEOTIDE SEQUENCE [LARGE SCALE GENOMIC DNA]</scope>
    <source>
        <strain evidence="3 4">DSM 22489</strain>
    </source>
</reference>